<comment type="caution">
    <text evidence="9">The sequence shown here is derived from an EMBL/GenBank/DDBJ whole genome shotgun (WGS) entry which is preliminary data.</text>
</comment>
<dbReference type="Gene3D" id="1.20.1690.10">
    <property type="entry name" value="V-type ATP synthase subunit C domain"/>
    <property type="match status" value="2"/>
</dbReference>
<keyword evidence="2 8" id="KW-0813">Transport</keyword>
<evidence type="ECO:0000256" key="7">
    <source>
        <dbReference type="ARBA" id="ARBA00023310"/>
    </source>
</evidence>
<name>A0A832WNA7_PYRHR</name>
<gene>
    <name evidence="8" type="primary">atpC</name>
    <name evidence="9" type="ORF">HA331_07955</name>
</gene>
<dbReference type="InterPro" id="IPR044911">
    <property type="entry name" value="V-type_ATPase_csu/dsu_dom_3"/>
</dbReference>
<organism evidence="9 10">
    <name type="scientific">Pyrococcus horikoshii</name>
    <dbReference type="NCBI Taxonomy" id="53953"/>
    <lineage>
        <taxon>Archaea</taxon>
        <taxon>Methanobacteriati</taxon>
        <taxon>Methanobacteriota</taxon>
        <taxon>Thermococci</taxon>
        <taxon>Thermococcales</taxon>
        <taxon>Thermococcaceae</taxon>
        <taxon>Pyrococcus</taxon>
    </lineage>
</organism>
<protein>
    <recommendedName>
        <fullName evidence="8">A-type ATP synthase subunit C</fullName>
    </recommendedName>
</protein>
<dbReference type="PANTHER" id="PTHR38682">
    <property type="entry name" value="V-TYPE ATP SYNTHASE SUBUNIT C"/>
    <property type="match status" value="1"/>
</dbReference>
<keyword evidence="6 8" id="KW-0472">Membrane</keyword>
<dbReference type="GO" id="GO:0005524">
    <property type="term" value="F:ATP binding"/>
    <property type="evidence" value="ECO:0007669"/>
    <property type="project" value="UniProtKB-UniRule"/>
</dbReference>
<evidence type="ECO:0000256" key="1">
    <source>
        <dbReference type="ARBA" id="ARBA00006709"/>
    </source>
</evidence>
<dbReference type="AlphaFoldDB" id="A0A832WNA7"/>
<dbReference type="InterPro" id="IPR036079">
    <property type="entry name" value="ATPase_csu/dsu_sf"/>
</dbReference>
<dbReference type="OMA" id="WKYTPYS"/>
<keyword evidence="4 8" id="KW-0375">Hydrogen ion transport</keyword>
<evidence type="ECO:0000256" key="8">
    <source>
        <dbReference type="HAMAP-Rule" id="MF_00314"/>
    </source>
</evidence>
<comment type="subunit">
    <text evidence="8">Has multiple subunits with at least A(3), B(3), C, D, E, F, H, I and proteolipid K(x).</text>
</comment>
<keyword evidence="7 8" id="KW-0066">ATP synthesis</keyword>
<dbReference type="GO" id="GO:0033179">
    <property type="term" value="C:proton-transporting V-type ATPase, V0 domain"/>
    <property type="evidence" value="ECO:0007669"/>
    <property type="project" value="InterPro"/>
</dbReference>
<keyword evidence="5 8" id="KW-0406">Ion transport</keyword>
<dbReference type="InterPro" id="IPR035067">
    <property type="entry name" value="V-type_ATPase_csu/dsu"/>
</dbReference>
<dbReference type="GeneID" id="1442823"/>
<reference evidence="9" key="1">
    <citation type="journal article" date="2020" name="bioRxiv">
        <title>A rank-normalized archaeal taxonomy based on genome phylogeny resolves widespread incomplete and uneven classifications.</title>
        <authorList>
            <person name="Rinke C."/>
            <person name="Chuvochina M."/>
            <person name="Mussig A.J."/>
            <person name="Chaumeil P.-A."/>
            <person name="Waite D.W."/>
            <person name="Whitman W.B."/>
            <person name="Parks D.H."/>
            <person name="Hugenholtz P."/>
        </authorList>
    </citation>
    <scope>NUCLEOTIDE SEQUENCE</scope>
    <source>
        <strain evidence="9">UBA8834</strain>
    </source>
</reference>
<dbReference type="GO" id="GO:0046961">
    <property type="term" value="F:proton-transporting ATPase activity, rotational mechanism"/>
    <property type="evidence" value="ECO:0007669"/>
    <property type="project" value="InterPro"/>
</dbReference>
<dbReference type="InterPro" id="IPR050873">
    <property type="entry name" value="V-ATPase_V0D/AC39_subunit"/>
</dbReference>
<dbReference type="NCBIfam" id="NF002269">
    <property type="entry name" value="PRK01198.1-5"/>
    <property type="match status" value="1"/>
</dbReference>
<dbReference type="SMR" id="A0A832WNA7"/>
<comment type="function">
    <text evidence="8">Component of the A-type ATP synthase that produces ATP from ADP in the presence of a proton gradient across the membrane.</text>
</comment>
<evidence type="ECO:0000313" key="9">
    <source>
        <dbReference type="EMBL" id="HII61656.1"/>
    </source>
</evidence>
<dbReference type="Proteomes" id="UP000617544">
    <property type="component" value="Unassembled WGS sequence"/>
</dbReference>
<dbReference type="InterPro" id="IPR002843">
    <property type="entry name" value="ATPase_V0-cplx_csu/dsu"/>
</dbReference>
<dbReference type="RefSeq" id="WP_010886041.1">
    <property type="nucleotide sequence ID" value="NZ_DUJN01000007.1"/>
</dbReference>
<dbReference type="NCBIfam" id="TIGR02923">
    <property type="entry name" value="AhaC"/>
    <property type="match status" value="1"/>
</dbReference>
<dbReference type="GO" id="GO:0046933">
    <property type="term" value="F:proton-transporting ATP synthase activity, rotational mechanism"/>
    <property type="evidence" value="ECO:0007669"/>
    <property type="project" value="UniProtKB-UniRule"/>
</dbReference>
<dbReference type="Pfam" id="PF01992">
    <property type="entry name" value="vATP-synt_AC39"/>
    <property type="match status" value="1"/>
</dbReference>
<comment type="subcellular location">
    <subcellularLocation>
        <location evidence="8">Cell membrane</location>
        <topology evidence="8">Peripheral membrane protein</topology>
    </subcellularLocation>
</comment>
<keyword evidence="3 8" id="KW-1003">Cell membrane</keyword>
<proteinExistence type="inferred from homology"/>
<dbReference type="PANTHER" id="PTHR38682:SF1">
    <property type="entry name" value="V-TYPE ATP SYNTHASE SUBUNIT C"/>
    <property type="match status" value="1"/>
</dbReference>
<evidence type="ECO:0000256" key="6">
    <source>
        <dbReference type="ARBA" id="ARBA00023136"/>
    </source>
</evidence>
<evidence type="ECO:0000256" key="2">
    <source>
        <dbReference type="ARBA" id="ARBA00022448"/>
    </source>
</evidence>
<evidence type="ECO:0000256" key="4">
    <source>
        <dbReference type="ARBA" id="ARBA00022781"/>
    </source>
</evidence>
<dbReference type="GO" id="GO:0042777">
    <property type="term" value="P:proton motive force-driven plasma membrane ATP synthesis"/>
    <property type="evidence" value="ECO:0007669"/>
    <property type="project" value="UniProtKB-UniRule"/>
</dbReference>
<dbReference type="Gene3D" id="1.10.132.50">
    <property type="entry name" value="ATP synthase (C/AC39) subunit, domain 3"/>
    <property type="match status" value="1"/>
</dbReference>
<comment type="similarity">
    <text evidence="1 8">Belongs to the V-ATPase V0D/AC39 subunit family.</text>
</comment>
<evidence type="ECO:0000256" key="5">
    <source>
        <dbReference type="ARBA" id="ARBA00023065"/>
    </source>
</evidence>
<dbReference type="GO" id="GO:0005886">
    <property type="term" value="C:plasma membrane"/>
    <property type="evidence" value="ECO:0007669"/>
    <property type="project" value="UniProtKB-SubCell"/>
</dbReference>
<dbReference type="InterPro" id="IPR014272">
    <property type="entry name" value="ATPase_V0-cplx_csu"/>
</dbReference>
<sequence>MEISTLTTILDTTLAVIFTWVAYKTGQIIWKYTPYSYPNARIRAMEARLLTDQRFSELAESKTLQNFVVSLEDTDYSPRLASLQSYNLYEIERALDLSLVDLVELMIKIMPKRIRGLFEILLEEWDVRNITNVIKAKLSNLPPQDFIIPAGRMFPKVKAMVESKTMEEILVILEGTEYEEPLRKLLLKEIDLQAFELELYKIYYSKLLKYASSRKGEEKLISEEFIKMLIDYRNISIILRAKLSGMPSEEIKSLLIPGGMLSRAVLESMLSSEDVMMALGELEGTRYGDALKDVREAVEGGRIDKVEEALRRYILNRMKELSQFYPLSVAVALTYLLERESEVRKLKAVAKLIEDKAKPEKIKELIGEMA</sequence>
<dbReference type="SUPFAM" id="SSF103486">
    <property type="entry name" value="V-type ATP synthase subunit C"/>
    <property type="match status" value="1"/>
</dbReference>
<accession>A0A832WNA7</accession>
<evidence type="ECO:0000313" key="10">
    <source>
        <dbReference type="Proteomes" id="UP000617544"/>
    </source>
</evidence>
<dbReference type="HAMAP" id="MF_00314">
    <property type="entry name" value="ATP_synth_C_arch"/>
    <property type="match status" value="1"/>
</dbReference>
<evidence type="ECO:0000256" key="3">
    <source>
        <dbReference type="ARBA" id="ARBA00022475"/>
    </source>
</evidence>
<dbReference type="EMBL" id="DUJN01000007">
    <property type="protein sequence ID" value="HII61656.1"/>
    <property type="molecule type" value="Genomic_DNA"/>
</dbReference>